<evidence type="ECO:0000256" key="1">
    <source>
        <dbReference type="SAM" id="Phobius"/>
    </source>
</evidence>
<feature type="transmembrane region" description="Helical" evidence="1">
    <location>
        <begin position="84"/>
        <end position="104"/>
    </location>
</feature>
<evidence type="ECO:0000313" key="2">
    <source>
        <dbReference type="EMBL" id="RRT68686.1"/>
    </source>
</evidence>
<gene>
    <name evidence="2" type="ORF">B296_00008658</name>
</gene>
<keyword evidence="1" id="KW-0472">Membrane</keyword>
<feature type="transmembrane region" description="Helical" evidence="1">
    <location>
        <begin position="15"/>
        <end position="35"/>
    </location>
</feature>
<dbReference type="EMBL" id="AMZH03004621">
    <property type="protein sequence ID" value="RRT68686.1"/>
    <property type="molecule type" value="Genomic_DNA"/>
</dbReference>
<protein>
    <recommendedName>
        <fullName evidence="4">Magnesium transporter</fullName>
    </recommendedName>
</protein>
<name>A0A426ZXG6_ENSVE</name>
<sequence length="114" mass="12493">MAFCSRCLLNHALRVANLVVNLCGMAMIIYSLWLLKIWNRGVADLDATASSFPTPWFIYTLLGVGIVVCFAAVVGHVVPNSVNPTALSLVSFFLSVHLPTLSPLHMQMYPLPSF</sequence>
<organism evidence="2 3">
    <name type="scientific">Ensete ventricosum</name>
    <name type="common">Abyssinian banana</name>
    <name type="synonym">Musa ensete</name>
    <dbReference type="NCBI Taxonomy" id="4639"/>
    <lineage>
        <taxon>Eukaryota</taxon>
        <taxon>Viridiplantae</taxon>
        <taxon>Streptophyta</taxon>
        <taxon>Embryophyta</taxon>
        <taxon>Tracheophyta</taxon>
        <taxon>Spermatophyta</taxon>
        <taxon>Magnoliopsida</taxon>
        <taxon>Liliopsida</taxon>
        <taxon>Zingiberales</taxon>
        <taxon>Musaceae</taxon>
        <taxon>Ensete</taxon>
    </lineage>
</organism>
<evidence type="ECO:0000313" key="3">
    <source>
        <dbReference type="Proteomes" id="UP000287651"/>
    </source>
</evidence>
<comment type="caution">
    <text evidence="2">The sequence shown here is derived from an EMBL/GenBank/DDBJ whole genome shotgun (WGS) entry which is preliminary data.</text>
</comment>
<proteinExistence type="predicted"/>
<reference evidence="2 3" key="1">
    <citation type="journal article" date="2014" name="Agronomy (Basel)">
        <title>A Draft Genome Sequence for Ensete ventricosum, the Drought-Tolerant Tree Against Hunger.</title>
        <authorList>
            <person name="Harrison J."/>
            <person name="Moore K.A."/>
            <person name="Paszkiewicz K."/>
            <person name="Jones T."/>
            <person name="Grant M."/>
            <person name="Ambacheew D."/>
            <person name="Muzemil S."/>
            <person name="Studholme D.J."/>
        </authorList>
    </citation>
    <scope>NUCLEOTIDE SEQUENCE [LARGE SCALE GENOMIC DNA]</scope>
</reference>
<dbReference type="Proteomes" id="UP000287651">
    <property type="component" value="Unassembled WGS sequence"/>
</dbReference>
<accession>A0A426ZXG6</accession>
<keyword evidence="1" id="KW-1133">Transmembrane helix</keyword>
<dbReference type="AlphaFoldDB" id="A0A426ZXG6"/>
<evidence type="ECO:0008006" key="4">
    <source>
        <dbReference type="Google" id="ProtNLM"/>
    </source>
</evidence>
<feature type="transmembrane region" description="Helical" evidence="1">
    <location>
        <begin position="56"/>
        <end position="78"/>
    </location>
</feature>
<keyword evidence="1" id="KW-0812">Transmembrane</keyword>